<dbReference type="EMBL" id="WOAA01000007">
    <property type="protein sequence ID" value="MUG66505.1"/>
    <property type="molecule type" value="Genomic_DNA"/>
</dbReference>
<evidence type="ECO:0000259" key="3">
    <source>
        <dbReference type="Pfam" id="PF07885"/>
    </source>
</evidence>
<organism evidence="4 5">
    <name type="scientific">Paenibacillus campinasensis</name>
    <dbReference type="NCBI Taxonomy" id="66347"/>
    <lineage>
        <taxon>Bacteria</taxon>
        <taxon>Bacillati</taxon>
        <taxon>Bacillota</taxon>
        <taxon>Bacilli</taxon>
        <taxon>Bacillales</taxon>
        <taxon>Paenibacillaceae</taxon>
        <taxon>Paenibacillus</taxon>
    </lineage>
</organism>
<keyword evidence="5" id="KW-1185">Reference proteome</keyword>
<dbReference type="SUPFAM" id="SSF81324">
    <property type="entry name" value="Voltage-gated potassium channels"/>
    <property type="match status" value="1"/>
</dbReference>
<gene>
    <name evidence="4" type="ORF">GNP94_10895</name>
</gene>
<feature type="transmembrane region" description="Helical" evidence="2">
    <location>
        <begin position="33"/>
        <end position="52"/>
    </location>
</feature>
<feature type="region of interest" description="Disordered" evidence="1">
    <location>
        <begin position="203"/>
        <end position="237"/>
    </location>
</feature>
<evidence type="ECO:0000256" key="2">
    <source>
        <dbReference type="SAM" id="Phobius"/>
    </source>
</evidence>
<accession>A0ABW9SZP9</accession>
<sequence>MTWWMWCLNIAGLAVLVYLFYKADKAWSSRPLLLAPLLIYVLISVEDLLEWIDLTAVFHGPGGLRATIVLFSLGSVVFYVLYIFKKISESAHQEVRLRTVVERISMAAVMCVLFFAVVYTSIYKLFGSSSFSGSPIGDDLLSQGVAFLYFSVATFVMVGYGDIVAVDNTARLVVIMQMAFSFITVGYALSMLGTLRLMMSPGSDEELETRGEDQVNKRAEEESESGNEKKSSSEEHS</sequence>
<comment type="caution">
    <text evidence="4">The sequence shown here is derived from an EMBL/GenBank/DDBJ whole genome shotgun (WGS) entry which is preliminary data.</text>
</comment>
<keyword evidence="4" id="KW-0813">Transport</keyword>
<feature type="domain" description="Potassium channel" evidence="3">
    <location>
        <begin position="120"/>
        <end position="194"/>
    </location>
</feature>
<name>A0ABW9SZP9_9BACL</name>
<keyword evidence="2" id="KW-0472">Membrane</keyword>
<evidence type="ECO:0000313" key="4">
    <source>
        <dbReference type="EMBL" id="MUG66505.1"/>
    </source>
</evidence>
<keyword evidence="4" id="KW-0407">Ion channel</keyword>
<feature type="transmembrane region" description="Helical" evidence="2">
    <location>
        <begin position="6"/>
        <end position="21"/>
    </location>
</feature>
<dbReference type="Proteomes" id="UP000435177">
    <property type="component" value="Unassembled WGS sequence"/>
</dbReference>
<protein>
    <submittedName>
        <fullName evidence="4">Two pore domain potassium channel family protein</fullName>
    </submittedName>
</protein>
<evidence type="ECO:0000313" key="5">
    <source>
        <dbReference type="Proteomes" id="UP000435177"/>
    </source>
</evidence>
<dbReference type="RefSeq" id="WP_095398165.1">
    <property type="nucleotide sequence ID" value="NZ_WOAA01000007.1"/>
</dbReference>
<reference evidence="4 5" key="1">
    <citation type="submission" date="2019-11" db="EMBL/GenBank/DDBJ databases">
        <title>Draft genome sequences of five Paenibacillus species of dairy origin.</title>
        <authorList>
            <person name="Olajide A.M."/>
            <person name="Chen S."/>
            <person name="Lapointe G."/>
        </authorList>
    </citation>
    <scope>NUCLEOTIDE SEQUENCE [LARGE SCALE GENOMIC DNA]</scope>
    <source>
        <strain evidence="4 5">3CS1</strain>
    </source>
</reference>
<feature type="transmembrane region" description="Helical" evidence="2">
    <location>
        <begin position="104"/>
        <end position="126"/>
    </location>
</feature>
<keyword evidence="2" id="KW-0812">Transmembrane</keyword>
<feature type="transmembrane region" description="Helical" evidence="2">
    <location>
        <begin position="146"/>
        <end position="166"/>
    </location>
</feature>
<dbReference type="GO" id="GO:0034220">
    <property type="term" value="P:monoatomic ion transmembrane transport"/>
    <property type="evidence" value="ECO:0007669"/>
    <property type="project" value="UniProtKB-KW"/>
</dbReference>
<feature type="transmembrane region" description="Helical" evidence="2">
    <location>
        <begin position="64"/>
        <end position="84"/>
    </location>
</feature>
<dbReference type="Pfam" id="PF07885">
    <property type="entry name" value="Ion_trans_2"/>
    <property type="match status" value="1"/>
</dbReference>
<feature type="transmembrane region" description="Helical" evidence="2">
    <location>
        <begin position="178"/>
        <end position="199"/>
    </location>
</feature>
<keyword evidence="2" id="KW-1133">Transmembrane helix</keyword>
<keyword evidence="4" id="KW-0406">Ion transport</keyword>
<dbReference type="Gene3D" id="1.10.287.70">
    <property type="match status" value="1"/>
</dbReference>
<evidence type="ECO:0000256" key="1">
    <source>
        <dbReference type="SAM" id="MobiDB-lite"/>
    </source>
</evidence>
<dbReference type="InterPro" id="IPR013099">
    <property type="entry name" value="K_chnl_dom"/>
</dbReference>
<proteinExistence type="predicted"/>
<feature type="compositionally biased region" description="Basic and acidic residues" evidence="1">
    <location>
        <begin position="208"/>
        <end position="237"/>
    </location>
</feature>